<comment type="subcellular location">
    <subcellularLocation>
        <location evidence="1">Cell outer membrane</location>
        <topology evidence="1">Multi-pass membrane protein</topology>
    </subcellularLocation>
</comment>
<keyword evidence="3" id="KW-1134">Transmembrane beta strand</keyword>
<dbReference type="GO" id="GO:0009279">
    <property type="term" value="C:cell outer membrane"/>
    <property type="evidence" value="ECO:0007669"/>
    <property type="project" value="UniProtKB-SubCell"/>
</dbReference>
<evidence type="ECO:0000256" key="7">
    <source>
        <dbReference type="ARBA" id="ARBA00023136"/>
    </source>
</evidence>
<dbReference type="Gene3D" id="2.40.160.10">
    <property type="entry name" value="Porin"/>
    <property type="match status" value="1"/>
</dbReference>
<dbReference type="InterPro" id="IPR050298">
    <property type="entry name" value="Gram-neg_bact_OMP"/>
</dbReference>
<evidence type="ECO:0000256" key="5">
    <source>
        <dbReference type="ARBA" id="ARBA00022729"/>
    </source>
</evidence>
<dbReference type="AlphaFoldDB" id="A0AAN1Y677"/>
<dbReference type="PRINTS" id="PR00182">
    <property type="entry name" value="ECOLNEIPORIN"/>
</dbReference>
<evidence type="ECO:0000256" key="4">
    <source>
        <dbReference type="ARBA" id="ARBA00022692"/>
    </source>
</evidence>
<gene>
    <name evidence="9" type="ORF">KAM644c_32350</name>
</gene>
<evidence type="ECO:0000256" key="2">
    <source>
        <dbReference type="ARBA" id="ARBA00007539"/>
    </source>
</evidence>
<dbReference type="InterPro" id="IPR001702">
    <property type="entry name" value="Porin_Gram-ve"/>
</dbReference>
<dbReference type="SUPFAM" id="SSF56935">
    <property type="entry name" value="Porins"/>
    <property type="match status" value="1"/>
</dbReference>
<protein>
    <submittedName>
        <fullName evidence="9">Phosphoporin PhoE</fullName>
    </submittedName>
</protein>
<dbReference type="Proteomes" id="UP001058353">
    <property type="component" value="Chromosome"/>
</dbReference>
<dbReference type="CDD" id="cd00342">
    <property type="entry name" value="gram_neg_porins"/>
    <property type="match status" value="1"/>
</dbReference>
<dbReference type="PRINTS" id="PR00183">
    <property type="entry name" value="ECOLIPORIN"/>
</dbReference>
<keyword evidence="4" id="KW-0812">Transmembrane</keyword>
<accession>A0AAN1Y677</accession>
<dbReference type="GO" id="GO:0046930">
    <property type="term" value="C:pore complex"/>
    <property type="evidence" value="ECO:0007669"/>
    <property type="project" value="UniProtKB-KW"/>
</dbReference>
<sequence>MDASNVEGSQPTKTRLAFAGLKAGEYGSFDYGRNYGAIYDVEAATDMLVEWGGDGWNYTDNYMTGRTNGVATYRNSDFFGLVDGLSFALQYQGKNDHDRSISKQNGDGFSTAATYAFDNGIALSAGYANSNRSSAQKADGNGDKAEAWATSAKYDANNVYAAVMYSQTYNMTPESNPSDAPATAKKYFAGKTQNFEAVVQYQFDFGLRPSIGYVQTKGKNLQARPGTDFEGGDADLVKYIEVGTWYYFNKNMNVYAAYKFNQLSDNDYTKAAGVATDDQAAVGIVYQF</sequence>
<dbReference type="InterPro" id="IPR023614">
    <property type="entry name" value="Porin_dom_sf"/>
</dbReference>
<keyword evidence="8" id="KW-0998">Cell outer membrane</keyword>
<keyword evidence="6" id="KW-0813">Transport</keyword>
<dbReference type="PANTHER" id="PTHR34501">
    <property type="entry name" value="PROTEIN YDDL-RELATED"/>
    <property type="match status" value="1"/>
</dbReference>
<keyword evidence="5" id="KW-0732">Signal</keyword>
<dbReference type="InterPro" id="IPR001897">
    <property type="entry name" value="Porin_gammaproteobac"/>
</dbReference>
<keyword evidence="6" id="KW-0626">Porin</keyword>
<keyword evidence="7" id="KW-0472">Membrane</keyword>
<evidence type="ECO:0000256" key="6">
    <source>
        <dbReference type="ARBA" id="ARBA00023114"/>
    </source>
</evidence>
<dbReference type="InterPro" id="IPR033900">
    <property type="entry name" value="Gram_neg_porin_domain"/>
</dbReference>
<reference evidence="9" key="1">
    <citation type="submission" date="2022-07" db="EMBL/GenBank/DDBJ databases">
        <title>Complete genome sequence of carbapenem-resistant Klebsiella spp. in Japan.</title>
        <authorList>
            <person name="Maehana S."/>
            <person name="Suzuki M."/>
            <person name="Kitasato H."/>
        </authorList>
    </citation>
    <scope>NUCLEOTIDE SEQUENCE</scope>
    <source>
        <strain evidence="9">KAM644</strain>
    </source>
</reference>
<evidence type="ECO:0000256" key="3">
    <source>
        <dbReference type="ARBA" id="ARBA00022452"/>
    </source>
</evidence>
<proteinExistence type="inferred from homology"/>
<dbReference type="Pfam" id="PF00267">
    <property type="entry name" value="Porin_1"/>
    <property type="match status" value="1"/>
</dbReference>
<dbReference type="PANTHER" id="PTHR34501:SF8">
    <property type="entry name" value="OUTER MEMBRANE PORIN N-RELATED"/>
    <property type="match status" value="1"/>
</dbReference>
<comment type="similarity">
    <text evidence="2">Belongs to the Gram-negative porin family.</text>
</comment>
<evidence type="ECO:0000313" key="9">
    <source>
        <dbReference type="EMBL" id="BDO14169.1"/>
    </source>
</evidence>
<organism evidence="9 10">
    <name type="scientific">Klebsiella quasipneumoniae subsp. quasipneumoniae</name>
    <dbReference type="NCBI Taxonomy" id="1667327"/>
    <lineage>
        <taxon>Bacteria</taxon>
        <taxon>Pseudomonadati</taxon>
        <taxon>Pseudomonadota</taxon>
        <taxon>Gammaproteobacteria</taxon>
        <taxon>Enterobacterales</taxon>
        <taxon>Enterobacteriaceae</taxon>
        <taxon>Klebsiella/Raoultella group</taxon>
        <taxon>Klebsiella</taxon>
        <taxon>Klebsiella pneumoniae complex</taxon>
    </lineage>
</organism>
<keyword evidence="6" id="KW-0406">Ion transport</keyword>
<evidence type="ECO:0000313" key="10">
    <source>
        <dbReference type="Proteomes" id="UP001058353"/>
    </source>
</evidence>
<dbReference type="GO" id="GO:0015288">
    <property type="term" value="F:porin activity"/>
    <property type="evidence" value="ECO:0007669"/>
    <property type="project" value="UniProtKB-KW"/>
</dbReference>
<evidence type="ECO:0000256" key="8">
    <source>
        <dbReference type="ARBA" id="ARBA00023237"/>
    </source>
</evidence>
<dbReference type="EMBL" id="AP026407">
    <property type="protein sequence ID" value="BDO14169.1"/>
    <property type="molecule type" value="Genomic_DNA"/>
</dbReference>
<name>A0AAN1Y677_9ENTR</name>
<evidence type="ECO:0000256" key="1">
    <source>
        <dbReference type="ARBA" id="ARBA00004571"/>
    </source>
</evidence>
<dbReference type="GO" id="GO:0034220">
    <property type="term" value="P:monoatomic ion transmembrane transport"/>
    <property type="evidence" value="ECO:0007669"/>
    <property type="project" value="InterPro"/>
</dbReference>